<keyword evidence="2" id="KW-1185">Reference proteome</keyword>
<organism evidence="1 2">
    <name type="scientific">Seinonella peptonophila</name>
    <dbReference type="NCBI Taxonomy" id="112248"/>
    <lineage>
        <taxon>Bacteria</taxon>
        <taxon>Bacillati</taxon>
        <taxon>Bacillota</taxon>
        <taxon>Bacilli</taxon>
        <taxon>Bacillales</taxon>
        <taxon>Thermoactinomycetaceae</taxon>
        <taxon>Seinonella</taxon>
    </lineage>
</organism>
<name>A0A1M5B818_9BACL</name>
<sequence>MDRLTREFEEDKFINVGNNLENREKVYLYELILDAKNMKNINMQWLSQVIISIK</sequence>
<evidence type="ECO:0000313" key="2">
    <source>
        <dbReference type="Proteomes" id="UP000184476"/>
    </source>
</evidence>
<evidence type="ECO:0000313" key="1">
    <source>
        <dbReference type="EMBL" id="SHF38585.1"/>
    </source>
</evidence>
<dbReference type="Proteomes" id="UP000184476">
    <property type="component" value="Unassembled WGS sequence"/>
</dbReference>
<dbReference type="STRING" id="112248.SAMN05444392_11927"/>
<dbReference type="EMBL" id="FQVL01000019">
    <property type="protein sequence ID" value="SHF38585.1"/>
    <property type="molecule type" value="Genomic_DNA"/>
</dbReference>
<protein>
    <submittedName>
        <fullName evidence="1">Uncharacterized protein</fullName>
    </submittedName>
</protein>
<dbReference type="RefSeq" id="WP_175552420.1">
    <property type="nucleotide sequence ID" value="NZ_FQVL01000019.1"/>
</dbReference>
<reference evidence="1 2" key="1">
    <citation type="submission" date="2016-11" db="EMBL/GenBank/DDBJ databases">
        <authorList>
            <person name="Jaros S."/>
            <person name="Januszkiewicz K."/>
            <person name="Wedrychowicz H."/>
        </authorList>
    </citation>
    <scope>NUCLEOTIDE SEQUENCE [LARGE SCALE GENOMIC DNA]</scope>
    <source>
        <strain evidence="1 2">DSM 44666</strain>
    </source>
</reference>
<gene>
    <name evidence="1" type="ORF">SAMN05444392_11927</name>
</gene>
<dbReference type="AlphaFoldDB" id="A0A1M5B818"/>
<proteinExistence type="predicted"/>
<accession>A0A1M5B818</accession>